<accession>A0A6G0Z0S8</accession>
<reference evidence="1 2" key="1">
    <citation type="submission" date="2019-08" db="EMBL/GenBank/DDBJ databases">
        <title>Whole genome of Aphis craccivora.</title>
        <authorList>
            <person name="Voronova N.V."/>
            <person name="Shulinski R.S."/>
            <person name="Bandarenka Y.V."/>
            <person name="Zhorov D.G."/>
            <person name="Warner D."/>
        </authorList>
    </citation>
    <scope>NUCLEOTIDE SEQUENCE [LARGE SCALE GENOMIC DNA]</scope>
    <source>
        <strain evidence="1">180601</strain>
        <tissue evidence="1">Whole Body</tissue>
    </source>
</reference>
<evidence type="ECO:0000313" key="1">
    <source>
        <dbReference type="EMBL" id="KAF0764160.1"/>
    </source>
</evidence>
<dbReference type="Proteomes" id="UP000478052">
    <property type="component" value="Unassembled WGS sequence"/>
</dbReference>
<evidence type="ECO:0000313" key="2">
    <source>
        <dbReference type="Proteomes" id="UP000478052"/>
    </source>
</evidence>
<name>A0A6G0Z0S8_APHCR</name>
<gene>
    <name evidence="1" type="ORF">FWK35_00020502</name>
</gene>
<sequence>MCSVRIHNGKILCVIIIQTAAITPSAGWTLVDPFLCFLLKAGRPLLSPATRIRMHCLILKKKKM</sequence>
<proteinExistence type="predicted"/>
<comment type="caution">
    <text evidence="1">The sequence shown here is derived from an EMBL/GenBank/DDBJ whole genome shotgun (WGS) entry which is preliminary data.</text>
</comment>
<dbReference type="AlphaFoldDB" id="A0A6G0Z0S8"/>
<protein>
    <submittedName>
        <fullName evidence="1">Uncharacterized protein</fullName>
    </submittedName>
</protein>
<dbReference type="EMBL" id="VUJU01001705">
    <property type="protein sequence ID" value="KAF0764160.1"/>
    <property type="molecule type" value="Genomic_DNA"/>
</dbReference>
<organism evidence="1 2">
    <name type="scientific">Aphis craccivora</name>
    <name type="common">Cowpea aphid</name>
    <dbReference type="NCBI Taxonomy" id="307492"/>
    <lineage>
        <taxon>Eukaryota</taxon>
        <taxon>Metazoa</taxon>
        <taxon>Ecdysozoa</taxon>
        <taxon>Arthropoda</taxon>
        <taxon>Hexapoda</taxon>
        <taxon>Insecta</taxon>
        <taxon>Pterygota</taxon>
        <taxon>Neoptera</taxon>
        <taxon>Paraneoptera</taxon>
        <taxon>Hemiptera</taxon>
        <taxon>Sternorrhyncha</taxon>
        <taxon>Aphidomorpha</taxon>
        <taxon>Aphidoidea</taxon>
        <taxon>Aphididae</taxon>
        <taxon>Aphidini</taxon>
        <taxon>Aphis</taxon>
        <taxon>Aphis</taxon>
    </lineage>
</organism>
<keyword evidence="2" id="KW-1185">Reference proteome</keyword>